<dbReference type="Proteomes" id="UP000288812">
    <property type="component" value="Unassembled WGS sequence"/>
</dbReference>
<evidence type="ECO:0000256" key="1">
    <source>
        <dbReference type="ARBA" id="ARBA00022723"/>
    </source>
</evidence>
<dbReference type="EMBL" id="RLIH01000007">
    <property type="protein sequence ID" value="RVU54713.1"/>
    <property type="molecule type" value="Genomic_DNA"/>
</dbReference>
<feature type="domain" description="HMA" evidence="2">
    <location>
        <begin position="1"/>
        <end position="65"/>
    </location>
</feature>
<dbReference type="SUPFAM" id="SSF55008">
    <property type="entry name" value="HMA, heavy metal-associated domain"/>
    <property type="match status" value="1"/>
</dbReference>
<dbReference type="Gene3D" id="3.30.70.100">
    <property type="match status" value="1"/>
</dbReference>
<dbReference type="OrthoDB" id="9813965at2"/>
<dbReference type="Pfam" id="PF00403">
    <property type="entry name" value="HMA"/>
    <property type="match status" value="1"/>
</dbReference>
<gene>
    <name evidence="3" type="ORF">EF514_06310</name>
</gene>
<organism evidence="3 4">
    <name type="scientific">Anaerosphaera multitolerans</name>
    <dbReference type="NCBI Taxonomy" id="2487351"/>
    <lineage>
        <taxon>Bacteria</taxon>
        <taxon>Bacillati</taxon>
        <taxon>Bacillota</taxon>
        <taxon>Tissierellia</taxon>
        <taxon>Tissierellales</taxon>
        <taxon>Peptoniphilaceae</taxon>
        <taxon>Anaerosphaera</taxon>
    </lineage>
</organism>
<sequence>MEKTLKIDGMTCEHCSARVKDALEALDNVESVKVSLFKNKAVVQGENLDESTLKSAVENSGYKVTSID</sequence>
<dbReference type="InterPro" id="IPR017969">
    <property type="entry name" value="Heavy-metal-associated_CS"/>
</dbReference>
<dbReference type="PROSITE" id="PS50846">
    <property type="entry name" value="HMA_2"/>
    <property type="match status" value="1"/>
</dbReference>
<keyword evidence="4" id="KW-1185">Reference proteome</keyword>
<evidence type="ECO:0000259" key="2">
    <source>
        <dbReference type="PROSITE" id="PS50846"/>
    </source>
</evidence>
<evidence type="ECO:0000313" key="4">
    <source>
        <dbReference type="Proteomes" id="UP000288812"/>
    </source>
</evidence>
<name>A0A437S6Q8_9FIRM</name>
<dbReference type="FunFam" id="3.30.70.100:FF:000001">
    <property type="entry name" value="ATPase copper transporting beta"/>
    <property type="match status" value="1"/>
</dbReference>
<protein>
    <submittedName>
        <fullName evidence="3">Heavy-metal-associated domain-containing protein</fullName>
    </submittedName>
</protein>
<dbReference type="InterPro" id="IPR006121">
    <property type="entry name" value="HMA_dom"/>
</dbReference>
<comment type="caution">
    <text evidence="3">The sequence shown here is derived from an EMBL/GenBank/DDBJ whole genome shotgun (WGS) entry which is preliminary data.</text>
</comment>
<dbReference type="RefSeq" id="WP_127724579.1">
    <property type="nucleotide sequence ID" value="NZ_RLIH01000007.1"/>
</dbReference>
<dbReference type="CDD" id="cd00371">
    <property type="entry name" value="HMA"/>
    <property type="match status" value="1"/>
</dbReference>
<dbReference type="AlphaFoldDB" id="A0A437S6Q8"/>
<evidence type="ECO:0000313" key="3">
    <source>
        <dbReference type="EMBL" id="RVU54713.1"/>
    </source>
</evidence>
<reference evidence="3 4" key="1">
    <citation type="submission" date="2018-11" db="EMBL/GenBank/DDBJ databases">
        <title>Genome sequencing and assembly of Anaerosphaera sp. nov., GS7-6-2.</title>
        <authorList>
            <person name="Rettenmaier R."/>
            <person name="Liebl W."/>
            <person name="Zverlov V."/>
        </authorList>
    </citation>
    <scope>NUCLEOTIDE SEQUENCE [LARGE SCALE GENOMIC DNA]</scope>
    <source>
        <strain evidence="3 4">GS7-6-2</strain>
    </source>
</reference>
<dbReference type="PROSITE" id="PS01047">
    <property type="entry name" value="HMA_1"/>
    <property type="match status" value="1"/>
</dbReference>
<keyword evidence="1" id="KW-0479">Metal-binding</keyword>
<proteinExistence type="predicted"/>
<dbReference type="GO" id="GO:0046872">
    <property type="term" value="F:metal ion binding"/>
    <property type="evidence" value="ECO:0007669"/>
    <property type="project" value="UniProtKB-KW"/>
</dbReference>
<accession>A0A437S6Q8</accession>
<dbReference type="InterPro" id="IPR036163">
    <property type="entry name" value="HMA_dom_sf"/>
</dbReference>